<gene>
    <name evidence="1" type="ORF">WJX84_010949</name>
</gene>
<evidence type="ECO:0000313" key="2">
    <source>
        <dbReference type="Proteomes" id="UP001485043"/>
    </source>
</evidence>
<evidence type="ECO:0000313" key="1">
    <source>
        <dbReference type="EMBL" id="KAK9860351.1"/>
    </source>
</evidence>
<comment type="caution">
    <text evidence="1">The sequence shown here is derived from an EMBL/GenBank/DDBJ whole genome shotgun (WGS) entry which is preliminary data.</text>
</comment>
<sequence length="531" mass="58602">MLSRPRLRSINPAGNKTDRILQRKVPSRTQRTCQSGTAVRATPLIQASWREYSILERLEKAIGKPLRLRQSFSYERPRTLAISALQLVLGHRQVLEPSQDCHLIIRQVFEMMDQNADLWKLEEVQALAAIMQELLRWEGMDWLQAAAEKLAQDWEDDWMFKLERPSQRMRLDSVAELPAVACSLLKLVAPGTSSAYIQASVMGLGRAAESSVPECCHDLTPQHLAMMLQDLAALSCLGAWSHAASGSKASGLSELTDCLAREAMGSLASRNSAQARFDPSSLVGLLRGIRNMALGVWAAGTKEALLDKAASYIVHRIQLRHLIAVNRTDDIVAILGVYAALQHRSLGTEDLLAAFALQACRSCAAGAEMRAANMGVPPQAGWRFSQAQIASFLMSYVRLRYHPGDQVLMALTAQYVSAGANPSIQPAPPMLEALSHLNYNPGEHVMRCLWKAINRVQRYHAAGSELQVIPPRDREYMHLGWWALCQGAALAPQHANSLAVLLGITKLPAEQVWKGLRDAMDIQLEISSSQT</sequence>
<accession>A0AAW1SWR3</accession>
<keyword evidence="2" id="KW-1185">Reference proteome</keyword>
<protein>
    <submittedName>
        <fullName evidence="1">Uncharacterized protein</fullName>
    </submittedName>
</protein>
<dbReference type="Proteomes" id="UP001485043">
    <property type="component" value="Unassembled WGS sequence"/>
</dbReference>
<dbReference type="AlphaFoldDB" id="A0AAW1SWR3"/>
<organism evidence="1 2">
    <name type="scientific">Apatococcus fuscideae</name>
    <dbReference type="NCBI Taxonomy" id="2026836"/>
    <lineage>
        <taxon>Eukaryota</taxon>
        <taxon>Viridiplantae</taxon>
        <taxon>Chlorophyta</taxon>
        <taxon>core chlorophytes</taxon>
        <taxon>Trebouxiophyceae</taxon>
        <taxon>Chlorellales</taxon>
        <taxon>Chlorellaceae</taxon>
        <taxon>Apatococcus</taxon>
    </lineage>
</organism>
<proteinExistence type="predicted"/>
<dbReference type="EMBL" id="JALJOV010000853">
    <property type="protein sequence ID" value="KAK9860351.1"/>
    <property type="molecule type" value="Genomic_DNA"/>
</dbReference>
<reference evidence="1 2" key="1">
    <citation type="journal article" date="2024" name="Nat. Commun.">
        <title>Phylogenomics reveals the evolutionary origins of lichenization in chlorophyte algae.</title>
        <authorList>
            <person name="Puginier C."/>
            <person name="Libourel C."/>
            <person name="Otte J."/>
            <person name="Skaloud P."/>
            <person name="Haon M."/>
            <person name="Grisel S."/>
            <person name="Petersen M."/>
            <person name="Berrin J.G."/>
            <person name="Delaux P.M."/>
            <person name="Dal Grande F."/>
            <person name="Keller J."/>
        </authorList>
    </citation>
    <scope>NUCLEOTIDE SEQUENCE [LARGE SCALE GENOMIC DNA]</scope>
    <source>
        <strain evidence="1 2">SAG 2523</strain>
    </source>
</reference>
<name>A0AAW1SWR3_9CHLO</name>